<evidence type="ECO:0000313" key="3">
    <source>
        <dbReference type="Proteomes" id="UP000501802"/>
    </source>
</evidence>
<keyword evidence="3" id="KW-1185">Reference proteome</keyword>
<proteinExistence type="predicted"/>
<feature type="chain" id="PRO_5026121245" evidence="1">
    <location>
        <begin position="31"/>
        <end position="196"/>
    </location>
</feature>
<protein>
    <submittedName>
        <fullName evidence="2">Uncharacterized protein</fullName>
    </submittedName>
</protein>
<dbReference type="RefSeq" id="WP_167217068.1">
    <property type="nucleotide sequence ID" value="NZ_CP050063.1"/>
</dbReference>
<evidence type="ECO:0000256" key="1">
    <source>
        <dbReference type="SAM" id="SignalP"/>
    </source>
</evidence>
<gene>
    <name evidence="2" type="ORF">G8759_31340</name>
</gene>
<evidence type="ECO:0000313" key="2">
    <source>
        <dbReference type="EMBL" id="QIP16819.1"/>
    </source>
</evidence>
<sequence length="196" mass="21851">MKKQKRNLIKAALLCLSVVLGLLLSKCSYGQTEPVPSVQAMVKNQPFPYYCGVAMDTLLYARVKARLVAADSLRAASERAIKALQAEIAATRKALDDQFRLGQYDKAKAQTLLVQMNMLQGQLTQVQDYLRQAQLARDAVVKELPRKVRKLLEQATPDQIAAATVDYIHLLQKRKWKWAGWSVGGGFVLGLLTGFF</sequence>
<dbReference type="EMBL" id="CP050063">
    <property type="protein sequence ID" value="QIP16819.1"/>
    <property type="molecule type" value="Genomic_DNA"/>
</dbReference>
<accession>A0A6G9AWV6</accession>
<organism evidence="2 3">
    <name type="scientific">Spirosoma aureum</name>
    <dbReference type="NCBI Taxonomy" id="2692134"/>
    <lineage>
        <taxon>Bacteria</taxon>
        <taxon>Pseudomonadati</taxon>
        <taxon>Bacteroidota</taxon>
        <taxon>Cytophagia</taxon>
        <taxon>Cytophagales</taxon>
        <taxon>Cytophagaceae</taxon>
        <taxon>Spirosoma</taxon>
    </lineage>
</organism>
<dbReference type="Proteomes" id="UP000501802">
    <property type="component" value="Chromosome"/>
</dbReference>
<name>A0A6G9AWV6_9BACT</name>
<feature type="signal peptide" evidence="1">
    <location>
        <begin position="1"/>
        <end position="30"/>
    </location>
</feature>
<dbReference type="AlphaFoldDB" id="A0A6G9AWV6"/>
<keyword evidence="1" id="KW-0732">Signal</keyword>
<dbReference type="KEGG" id="spib:G8759_31340"/>
<reference evidence="2 3" key="1">
    <citation type="submission" date="2020-03" db="EMBL/GenBank/DDBJ databases">
        <authorList>
            <person name="Kim M.K."/>
        </authorList>
    </citation>
    <scope>NUCLEOTIDE SEQUENCE [LARGE SCALE GENOMIC DNA]</scope>
    <source>
        <strain evidence="2 3">BT328</strain>
    </source>
</reference>